<dbReference type="Proteomes" id="UP000633365">
    <property type="component" value="Unassembled WGS sequence"/>
</dbReference>
<dbReference type="EMBL" id="JAEQMG010000140">
    <property type="protein sequence ID" value="MBK6089461.1"/>
    <property type="molecule type" value="Genomic_DNA"/>
</dbReference>
<protein>
    <submittedName>
        <fullName evidence="2">Uncharacterized protein</fullName>
    </submittedName>
</protein>
<dbReference type="RefSeq" id="WP_201428185.1">
    <property type="nucleotide sequence ID" value="NZ_JAEQMG010000140.1"/>
</dbReference>
<keyword evidence="3" id="KW-1185">Reference proteome</keyword>
<evidence type="ECO:0000313" key="3">
    <source>
        <dbReference type="Proteomes" id="UP000633365"/>
    </source>
</evidence>
<reference evidence="2" key="1">
    <citation type="submission" date="2021-01" db="EMBL/GenBank/DDBJ databases">
        <title>Genome public.</title>
        <authorList>
            <person name="Liu C."/>
            <person name="Sun Q."/>
        </authorList>
    </citation>
    <scope>NUCLEOTIDE SEQUENCE</scope>
    <source>
        <strain evidence="2">M6</strain>
    </source>
</reference>
<organism evidence="2 3">
    <name type="scientific">Ruminococcus difficilis</name>
    <dbReference type="NCBI Taxonomy" id="2763069"/>
    <lineage>
        <taxon>Bacteria</taxon>
        <taxon>Bacillati</taxon>
        <taxon>Bacillota</taxon>
        <taxon>Clostridia</taxon>
        <taxon>Eubacteriales</taxon>
        <taxon>Oscillospiraceae</taxon>
        <taxon>Ruminococcus</taxon>
    </lineage>
</organism>
<sequence length="46" mass="5270">MSKKKKKKSDDTPVTEMNTVYTNEMTGMVPANPDENDEDYAEDEEL</sequence>
<dbReference type="AlphaFoldDB" id="A0A935C2Y3"/>
<proteinExistence type="predicted"/>
<feature type="compositionally biased region" description="Acidic residues" evidence="1">
    <location>
        <begin position="34"/>
        <end position="46"/>
    </location>
</feature>
<gene>
    <name evidence="2" type="ORF">JKK62_12570</name>
</gene>
<comment type="caution">
    <text evidence="2">The sequence shown here is derived from an EMBL/GenBank/DDBJ whole genome shotgun (WGS) entry which is preliminary data.</text>
</comment>
<accession>A0A935C2Y3</accession>
<name>A0A935C2Y3_9FIRM</name>
<evidence type="ECO:0000256" key="1">
    <source>
        <dbReference type="SAM" id="MobiDB-lite"/>
    </source>
</evidence>
<feature type="compositionally biased region" description="Polar residues" evidence="1">
    <location>
        <begin position="15"/>
        <end position="25"/>
    </location>
</feature>
<evidence type="ECO:0000313" key="2">
    <source>
        <dbReference type="EMBL" id="MBK6089461.1"/>
    </source>
</evidence>
<feature type="region of interest" description="Disordered" evidence="1">
    <location>
        <begin position="1"/>
        <end position="46"/>
    </location>
</feature>